<dbReference type="EMBL" id="OOIQ01000020">
    <property type="protein sequence ID" value="SPO48633.1"/>
    <property type="molecule type" value="Genomic_DNA"/>
</dbReference>
<keyword evidence="3" id="KW-1185">Reference proteome</keyword>
<dbReference type="AlphaFoldDB" id="A0A5C3FW35"/>
<proteinExistence type="predicted"/>
<comment type="caution">
    <text evidence="2">The sequence shown here is derived from an EMBL/GenBank/DDBJ whole genome shotgun (WGS) entry which is preliminary data.</text>
</comment>
<accession>A0A5C3FW35</accession>
<feature type="region of interest" description="Disordered" evidence="1">
    <location>
        <begin position="1"/>
        <end position="25"/>
    </location>
</feature>
<name>A0A5C3FW35_PSEA2</name>
<gene>
    <name evidence="2" type="ORF">PSANT_06324</name>
</gene>
<protein>
    <submittedName>
        <fullName evidence="2">Uncharacterized protein</fullName>
    </submittedName>
</protein>
<organism evidence="2 3">
    <name type="scientific">Pseudozyma antarctica</name>
    <name type="common">Yeast</name>
    <name type="synonym">Candida antarctica</name>
    <dbReference type="NCBI Taxonomy" id="84753"/>
    <lineage>
        <taxon>Eukaryota</taxon>
        <taxon>Fungi</taxon>
        <taxon>Dikarya</taxon>
        <taxon>Basidiomycota</taxon>
        <taxon>Ustilaginomycotina</taxon>
        <taxon>Ustilaginomycetes</taxon>
        <taxon>Ustilaginales</taxon>
        <taxon>Ustilaginaceae</taxon>
        <taxon>Moesziomyces</taxon>
    </lineage>
</organism>
<evidence type="ECO:0000256" key="1">
    <source>
        <dbReference type="SAM" id="MobiDB-lite"/>
    </source>
</evidence>
<sequence length="102" mass="11704">MTKHSSYEYTSHRVVRKDKSEHEKRTEVEAAFKRISKGPTFVNRVRLLADSLDAIVKSLDGFAAELEEHNKLSVAKVKKLREPMRITEESTTRVSTTKTSKK</sequence>
<evidence type="ECO:0000313" key="2">
    <source>
        <dbReference type="EMBL" id="SPO48633.1"/>
    </source>
</evidence>
<reference evidence="2" key="1">
    <citation type="submission" date="2018-03" db="EMBL/GenBank/DDBJ databases">
        <authorList>
            <person name="Guldener U."/>
        </authorList>
    </citation>
    <scope>NUCLEOTIDE SEQUENCE [LARGE SCALE GENOMIC DNA]</scope>
    <source>
        <strain evidence="2">ATCC34888</strain>
    </source>
</reference>
<evidence type="ECO:0000313" key="3">
    <source>
        <dbReference type="Proteomes" id="UP000325008"/>
    </source>
</evidence>
<dbReference type="Proteomes" id="UP000325008">
    <property type="component" value="Unassembled WGS sequence"/>
</dbReference>